<evidence type="ECO:0000313" key="2">
    <source>
        <dbReference type="Proteomes" id="UP000324222"/>
    </source>
</evidence>
<reference evidence="1 2" key="1">
    <citation type="submission" date="2019-05" db="EMBL/GenBank/DDBJ databases">
        <title>Another draft genome of Portunus trituberculatus and its Hox gene families provides insights of decapod evolution.</title>
        <authorList>
            <person name="Jeong J.-H."/>
            <person name="Song I."/>
            <person name="Kim S."/>
            <person name="Choi T."/>
            <person name="Kim D."/>
            <person name="Ryu S."/>
            <person name="Kim W."/>
        </authorList>
    </citation>
    <scope>NUCLEOTIDE SEQUENCE [LARGE SCALE GENOMIC DNA]</scope>
    <source>
        <tissue evidence="1">Muscle</tissue>
    </source>
</reference>
<organism evidence="1 2">
    <name type="scientific">Portunus trituberculatus</name>
    <name type="common">Swimming crab</name>
    <name type="synonym">Neptunus trituberculatus</name>
    <dbReference type="NCBI Taxonomy" id="210409"/>
    <lineage>
        <taxon>Eukaryota</taxon>
        <taxon>Metazoa</taxon>
        <taxon>Ecdysozoa</taxon>
        <taxon>Arthropoda</taxon>
        <taxon>Crustacea</taxon>
        <taxon>Multicrustacea</taxon>
        <taxon>Malacostraca</taxon>
        <taxon>Eumalacostraca</taxon>
        <taxon>Eucarida</taxon>
        <taxon>Decapoda</taxon>
        <taxon>Pleocyemata</taxon>
        <taxon>Brachyura</taxon>
        <taxon>Eubrachyura</taxon>
        <taxon>Portunoidea</taxon>
        <taxon>Portunidae</taxon>
        <taxon>Portuninae</taxon>
        <taxon>Portunus</taxon>
    </lineage>
</organism>
<dbReference type="AlphaFoldDB" id="A0A5B7JZK7"/>
<protein>
    <submittedName>
        <fullName evidence="1">Uncharacterized protein</fullName>
    </submittedName>
</protein>
<dbReference type="Proteomes" id="UP000324222">
    <property type="component" value="Unassembled WGS sequence"/>
</dbReference>
<sequence length="30" mass="3344">MCHSAWRREGPERCRATLSDALDGGDGRHC</sequence>
<keyword evidence="2" id="KW-1185">Reference proteome</keyword>
<evidence type="ECO:0000313" key="1">
    <source>
        <dbReference type="EMBL" id="MPC98388.1"/>
    </source>
</evidence>
<proteinExistence type="predicted"/>
<accession>A0A5B7JZK7</accession>
<name>A0A5B7JZK7_PORTR</name>
<gene>
    <name evidence="1" type="ORF">E2C01_093757</name>
</gene>
<comment type="caution">
    <text evidence="1">The sequence shown here is derived from an EMBL/GenBank/DDBJ whole genome shotgun (WGS) entry which is preliminary data.</text>
</comment>
<dbReference type="EMBL" id="VSRR010113836">
    <property type="protein sequence ID" value="MPC98388.1"/>
    <property type="molecule type" value="Genomic_DNA"/>
</dbReference>